<feature type="compositionally biased region" description="Low complexity" evidence="1">
    <location>
        <begin position="150"/>
        <end position="165"/>
    </location>
</feature>
<keyword evidence="2" id="KW-1133">Transmembrane helix</keyword>
<accession>A0A372IJW1</accession>
<dbReference type="OrthoDB" id="119559at2"/>
<proteinExistence type="predicted"/>
<keyword evidence="2" id="KW-0472">Membrane</keyword>
<dbReference type="EMBL" id="QVQT01000007">
    <property type="protein sequence ID" value="RFU15145.1"/>
    <property type="molecule type" value="Genomic_DNA"/>
</dbReference>
<dbReference type="InterPro" id="IPR007730">
    <property type="entry name" value="SPOR-like_dom"/>
</dbReference>
<feature type="compositionally biased region" description="Polar residues" evidence="1">
    <location>
        <begin position="138"/>
        <end position="148"/>
    </location>
</feature>
<evidence type="ECO:0000313" key="4">
    <source>
        <dbReference type="EMBL" id="RFU15145.1"/>
    </source>
</evidence>
<dbReference type="PROSITE" id="PS51724">
    <property type="entry name" value="SPOR"/>
    <property type="match status" value="1"/>
</dbReference>
<feature type="transmembrane region" description="Helical" evidence="2">
    <location>
        <begin position="20"/>
        <end position="44"/>
    </location>
</feature>
<gene>
    <name evidence="4" type="ORF">D0Y96_18600</name>
</gene>
<dbReference type="RefSeq" id="WP_117303001.1">
    <property type="nucleotide sequence ID" value="NZ_QVQT02000007.1"/>
</dbReference>
<reference evidence="4 5" key="1">
    <citation type="submission" date="2018-08" db="EMBL/GenBank/DDBJ databases">
        <title>Acidipila sp. 4G-K13, an acidobacterium isolated from forest soil.</title>
        <authorList>
            <person name="Gao Z.-H."/>
            <person name="Qiu L.-H."/>
        </authorList>
    </citation>
    <scope>NUCLEOTIDE SEQUENCE [LARGE SCALE GENOMIC DNA]</scope>
    <source>
        <strain evidence="4 5">4G-K13</strain>
    </source>
</reference>
<evidence type="ECO:0000256" key="2">
    <source>
        <dbReference type="SAM" id="Phobius"/>
    </source>
</evidence>
<organism evidence="4 5">
    <name type="scientific">Paracidobacterium acidisoli</name>
    <dbReference type="NCBI Taxonomy" id="2303751"/>
    <lineage>
        <taxon>Bacteria</taxon>
        <taxon>Pseudomonadati</taxon>
        <taxon>Acidobacteriota</taxon>
        <taxon>Terriglobia</taxon>
        <taxon>Terriglobales</taxon>
        <taxon>Acidobacteriaceae</taxon>
        <taxon>Paracidobacterium</taxon>
    </lineage>
</organism>
<feature type="domain" description="SPOR" evidence="3">
    <location>
        <begin position="163"/>
        <end position="237"/>
    </location>
</feature>
<dbReference type="Gene3D" id="3.30.70.1070">
    <property type="entry name" value="Sporulation related repeat"/>
    <property type="match status" value="1"/>
</dbReference>
<protein>
    <submittedName>
        <fullName evidence="4">SPOR domain-containing protein</fullName>
    </submittedName>
</protein>
<dbReference type="SUPFAM" id="SSF110997">
    <property type="entry name" value="Sporulation related repeat"/>
    <property type="match status" value="1"/>
</dbReference>
<keyword evidence="2" id="KW-0812">Transmembrane</keyword>
<feature type="region of interest" description="Disordered" evidence="1">
    <location>
        <begin position="48"/>
        <end position="165"/>
    </location>
</feature>
<dbReference type="GO" id="GO:0042834">
    <property type="term" value="F:peptidoglycan binding"/>
    <property type="evidence" value="ECO:0007669"/>
    <property type="project" value="InterPro"/>
</dbReference>
<dbReference type="InterPro" id="IPR036680">
    <property type="entry name" value="SPOR-like_sf"/>
</dbReference>
<feature type="compositionally biased region" description="Low complexity" evidence="1">
    <location>
        <begin position="108"/>
        <end position="135"/>
    </location>
</feature>
<evidence type="ECO:0000256" key="1">
    <source>
        <dbReference type="SAM" id="MobiDB-lite"/>
    </source>
</evidence>
<feature type="compositionally biased region" description="Low complexity" evidence="1">
    <location>
        <begin position="85"/>
        <end position="99"/>
    </location>
</feature>
<name>A0A372IJW1_9BACT</name>
<evidence type="ECO:0000259" key="3">
    <source>
        <dbReference type="PROSITE" id="PS51724"/>
    </source>
</evidence>
<dbReference type="Proteomes" id="UP000264702">
    <property type="component" value="Unassembled WGS sequence"/>
</dbReference>
<dbReference type="Pfam" id="PF05036">
    <property type="entry name" value="SPOR"/>
    <property type="match status" value="1"/>
</dbReference>
<feature type="compositionally biased region" description="Low complexity" evidence="1">
    <location>
        <begin position="52"/>
        <end position="67"/>
    </location>
</feature>
<sequence>MKSTLDREEQQTDTEITLGMTSLLGIFFGLVLICGIFFGLGYSLGRGNGSHAQSAATPSTDATTASANHAPKPSADQGSSLPQTSADSSASPSAGDSSSVTVPTGSDAAAQTTSAATPSEPAPTPAAETASTPPAVLTRTTAPAQTQAMPRPAVASTAVPSSAGPSSPIMVQIAAVSHQEDADVLISALRRRGYSATAHSEPQDKLLHVQIGPFASRDEARAMRTRLLADGYNAIVK</sequence>
<comment type="caution">
    <text evidence="4">The sequence shown here is derived from an EMBL/GenBank/DDBJ whole genome shotgun (WGS) entry which is preliminary data.</text>
</comment>
<keyword evidence="5" id="KW-1185">Reference proteome</keyword>
<dbReference type="AlphaFoldDB" id="A0A372IJW1"/>
<evidence type="ECO:0000313" key="5">
    <source>
        <dbReference type="Proteomes" id="UP000264702"/>
    </source>
</evidence>